<dbReference type="Proteomes" id="UP001630127">
    <property type="component" value="Unassembled WGS sequence"/>
</dbReference>
<dbReference type="PANTHER" id="PTHR16223">
    <property type="entry name" value="TRANSCRIPTION FACTOR BHLH83-RELATED"/>
    <property type="match status" value="1"/>
</dbReference>
<dbReference type="SUPFAM" id="SSF47459">
    <property type="entry name" value="HLH, helix-loop-helix DNA-binding domain"/>
    <property type="match status" value="1"/>
</dbReference>
<dbReference type="FunFam" id="4.10.280.10:FF:000021">
    <property type="entry name" value="Transcription factor bHLH130 family"/>
    <property type="match status" value="1"/>
</dbReference>
<comment type="caution">
    <text evidence="9">The sequence shown here is derived from an EMBL/GenBank/DDBJ whole genome shotgun (WGS) entry which is preliminary data.</text>
</comment>
<feature type="region of interest" description="Disordered" evidence="7">
    <location>
        <begin position="147"/>
        <end position="173"/>
    </location>
</feature>
<dbReference type="InterPro" id="IPR036638">
    <property type="entry name" value="HLH_DNA-bd_sf"/>
</dbReference>
<protein>
    <recommendedName>
        <fullName evidence="8">BHLH domain-containing protein</fullName>
    </recommendedName>
</protein>
<evidence type="ECO:0000256" key="7">
    <source>
        <dbReference type="SAM" id="MobiDB-lite"/>
    </source>
</evidence>
<dbReference type="GO" id="GO:0005634">
    <property type="term" value="C:nucleus"/>
    <property type="evidence" value="ECO:0007669"/>
    <property type="project" value="UniProtKB-SubCell"/>
</dbReference>
<evidence type="ECO:0000259" key="8">
    <source>
        <dbReference type="PROSITE" id="PS50888"/>
    </source>
</evidence>
<evidence type="ECO:0000313" key="10">
    <source>
        <dbReference type="Proteomes" id="UP001630127"/>
    </source>
</evidence>
<dbReference type="Pfam" id="PF00010">
    <property type="entry name" value="HLH"/>
    <property type="match status" value="1"/>
</dbReference>
<dbReference type="PROSITE" id="PS50888">
    <property type="entry name" value="BHLH"/>
    <property type="match status" value="1"/>
</dbReference>
<keyword evidence="3" id="KW-0238">DNA-binding</keyword>
<accession>A0ABD2YJF9</accession>
<keyword evidence="6" id="KW-0175">Coiled coil</keyword>
<feature type="domain" description="BHLH" evidence="8">
    <location>
        <begin position="255"/>
        <end position="305"/>
    </location>
</feature>
<evidence type="ECO:0000313" key="9">
    <source>
        <dbReference type="EMBL" id="KAL3506584.1"/>
    </source>
</evidence>
<gene>
    <name evidence="9" type="ORF">ACH5RR_031966</name>
</gene>
<evidence type="ECO:0000256" key="3">
    <source>
        <dbReference type="ARBA" id="ARBA00023125"/>
    </source>
</evidence>
<organism evidence="9 10">
    <name type="scientific">Cinchona calisaya</name>
    <dbReference type="NCBI Taxonomy" id="153742"/>
    <lineage>
        <taxon>Eukaryota</taxon>
        <taxon>Viridiplantae</taxon>
        <taxon>Streptophyta</taxon>
        <taxon>Embryophyta</taxon>
        <taxon>Tracheophyta</taxon>
        <taxon>Spermatophyta</taxon>
        <taxon>Magnoliopsida</taxon>
        <taxon>eudicotyledons</taxon>
        <taxon>Gunneridae</taxon>
        <taxon>Pentapetalae</taxon>
        <taxon>asterids</taxon>
        <taxon>lamiids</taxon>
        <taxon>Gentianales</taxon>
        <taxon>Rubiaceae</taxon>
        <taxon>Cinchonoideae</taxon>
        <taxon>Cinchoneae</taxon>
        <taxon>Cinchona</taxon>
    </lineage>
</organism>
<evidence type="ECO:0000256" key="2">
    <source>
        <dbReference type="ARBA" id="ARBA00023015"/>
    </source>
</evidence>
<comment type="subcellular location">
    <subcellularLocation>
        <location evidence="1">Nucleus</location>
    </subcellularLocation>
</comment>
<evidence type="ECO:0000256" key="5">
    <source>
        <dbReference type="ARBA" id="ARBA00023242"/>
    </source>
</evidence>
<sequence length="325" mass="35342">MHPSSTSSSSQESMGPINGGGRNINNTTSEEFSAAHMGRPRFLPPSSETSSISSEFMTLNININPREKGNYGLWLEGSIGGGGGASVVSSSAAASQSVRHSSSPAGFLDHLAHASTSSNDNANARASVMPRLNSQLSFTRQGTLSHISEESENVDNNGLNNAENDKRKSTHSYTTASCGVGASWEDANTIMLSMGPSKRPNKMSAEIINLNSTETQYQIQFSMPQTTMLEMSSMDKLLNIPQDSVACKMRAKRGCATHPRSIAERERRIRINEKLKKLQDLVPNMEKQTSYANMLDLAVQHIKGLQNQVQKLNKELENCTCGCRK</sequence>
<proteinExistence type="predicted"/>
<dbReference type="AlphaFoldDB" id="A0ABD2YJF9"/>
<dbReference type="GO" id="GO:0000976">
    <property type="term" value="F:transcription cis-regulatory region binding"/>
    <property type="evidence" value="ECO:0007669"/>
    <property type="project" value="UniProtKB-ARBA"/>
</dbReference>
<dbReference type="EMBL" id="JBJUIK010000013">
    <property type="protein sequence ID" value="KAL3506584.1"/>
    <property type="molecule type" value="Genomic_DNA"/>
</dbReference>
<dbReference type="PANTHER" id="PTHR16223:SF177">
    <property type="entry name" value="TRANSCRIPTION FACTOR BHLH129"/>
    <property type="match status" value="1"/>
</dbReference>
<reference evidence="9 10" key="1">
    <citation type="submission" date="2024-11" db="EMBL/GenBank/DDBJ databases">
        <title>A near-complete genome assembly of Cinchona calisaya.</title>
        <authorList>
            <person name="Lian D.C."/>
            <person name="Zhao X.W."/>
            <person name="Wei L."/>
        </authorList>
    </citation>
    <scope>NUCLEOTIDE SEQUENCE [LARGE SCALE GENOMIC DNA]</scope>
    <source>
        <tissue evidence="9">Nenye</tissue>
    </source>
</reference>
<dbReference type="InterPro" id="IPR045843">
    <property type="entry name" value="IND-like"/>
</dbReference>
<dbReference type="Gene3D" id="4.10.280.10">
    <property type="entry name" value="Helix-loop-helix DNA-binding domain"/>
    <property type="match status" value="1"/>
</dbReference>
<evidence type="ECO:0000256" key="1">
    <source>
        <dbReference type="ARBA" id="ARBA00004123"/>
    </source>
</evidence>
<dbReference type="InterPro" id="IPR011598">
    <property type="entry name" value="bHLH_dom"/>
</dbReference>
<feature type="coiled-coil region" evidence="6">
    <location>
        <begin position="268"/>
        <end position="322"/>
    </location>
</feature>
<evidence type="ECO:0000256" key="6">
    <source>
        <dbReference type="SAM" id="Coils"/>
    </source>
</evidence>
<feature type="compositionally biased region" description="Low complexity" evidence="7">
    <location>
        <begin position="1"/>
        <end position="16"/>
    </location>
</feature>
<feature type="region of interest" description="Disordered" evidence="7">
    <location>
        <begin position="1"/>
        <end position="28"/>
    </location>
</feature>
<keyword evidence="2" id="KW-0805">Transcription regulation</keyword>
<evidence type="ECO:0000256" key="4">
    <source>
        <dbReference type="ARBA" id="ARBA00023163"/>
    </source>
</evidence>
<keyword evidence="4" id="KW-0804">Transcription</keyword>
<dbReference type="SMART" id="SM00353">
    <property type="entry name" value="HLH"/>
    <property type="match status" value="1"/>
</dbReference>
<keyword evidence="10" id="KW-1185">Reference proteome</keyword>
<keyword evidence="5" id="KW-0539">Nucleus</keyword>
<name>A0ABD2YJF9_9GENT</name>